<evidence type="ECO:0000313" key="4">
    <source>
        <dbReference type="Proteomes" id="UP000005945"/>
    </source>
</evidence>
<feature type="domain" description="Endonuclease GajA/Old nuclease/RecF-like AAA" evidence="1">
    <location>
        <begin position="1"/>
        <end position="132"/>
    </location>
</feature>
<dbReference type="InterPro" id="IPR034139">
    <property type="entry name" value="TOPRIM_OLD"/>
</dbReference>
<dbReference type="InterPro" id="IPR027417">
    <property type="entry name" value="P-loop_NTPase"/>
</dbReference>
<reference evidence="3 4" key="2">
    <citation type="submission" date="2007-09" db="EMBL/GenBank/DDBJ databases">
        <authorList>
            <person name="Fulton L."/>
            <person name="Clifton S."/>
            <person name="Fulton B."/>
            <person name="Xu J."/>
            <person name="Minx P."/>
            <person name="Pepin K.H."/>
            <person name="Johnson M."/>
            <person name="Thiruvilangam P."/>
            <person name="Bhonagiri V."/>
            <person name="Nash W.E."/>
            <person name="Mardis E.R."/>
            <person name="Wilson R.K."/>
        </authorList>
    </citation>
    <scope>NUCLEOTIDE SEQUENCE [LARGE SCALE GENOMIC DNA]</scope>
    <source>
        <strain evidence="3 4">M21/2</strain>
    </source>
</reference>
<dbReference type="EMBL" id="ABED02000029">
    <property type="protein sequence ID" value="EDP20417.1"/>
    <property type="molecule type" value="Genomic_DNA"/>
</dbReference>
<gene>
    <name evidence="3" type="ORF">FAEPRAM212_03212</name>
</gene>
<organism evidence="3 4">
    <name type="scientific">Faecalibacterium prausnitzii M21/2</name>
    <dbReference type="NCBI Taxonomy" id="411485"/>
    <lineage>
        <taxon>Bacteria</taxon>
        <taxon>Bacillati</taxon>
        <taxon>Bacillota</taxon>
        <taxon>Clostridia</taxon>
        <taxon>Eubacteriales</taxon>
        <taxon>Oscillospiraceae</taxon>
        <taxon>Faecalibacterium</taxon>
    </lineage>
</organism>
<reference evidence="3 4" key="1">
    <citation type="submission" date="2007-09" db="EMBL/GenBank/DDBJ databases">
        <title>Draft genome sequence of Faecalibacterium prausnitzii M21/2.</title>
        <authorList>
            <person name="Sudarsanam P."/>
            <person name="Ley R."/>
            <person name="Guruge J."/>
            <person name="Turnbaugh P.J."/>
            <person name="Mahowald M."/>
            <person name="Liep D."/>
            <person name="Gordon J."/>
        </authorList>
    </citation>
    <scope>NUCLEOTIDE SEQUENCE [LARGE SCALE GENOMIC DNA]</scope>
    <source>
        <strain evidence="3 4">M21/2</strain>
    </source>
</reference>
<evidence type="ECO:0000313" key="3">
    <source>
        <dbReference type="EMBL" id="EDP20417.1"/>
    </source>
</evidence>
<dbReference type="HOGENOM" id="CLU_028724_0_0_9"/>
<feature type="domain" description="Endonuclease GajA/Old nuclease/RecF-like AAA" evidence="1">
    <location>
        <begin position="133"/>
        <end position="311"/>
    </location>
</feature>
<evidence type="ECO:0000259" key="1">
    <source>
        <dbReference type="Pfam" id="PF13175"/>
    </source>
</evidence>
<dbReference type="Pfam" id="PF20469">
    <property type="entry name" value="OLD-like_TOPRIM"/>
    <property type="match status" value="1"/>
</dbReference>
<protein>
    <submittedName>
        <fullName evidence="3">Uncharacterized protein</fullName>
    </submittedName>
</protein>
<dbReference type="PANTHER" id="PTHR43581:SF2">
    <property type="entry name" value="EXCINUCLEASE ATPASE SUBUNIT"/>
    <property type="match status" value="1"/>
</dbReference>
<dbReference type="AlphaFoldDB" id="A8SH00"/>
<dbReference type="InterPro" id="IPR041685">
    <property type="entry name" value="AAA_GajA/Old/RecF-like"/>
</dbReference>
<dbReference type="Gene3D" id="3.40.50.300">
    <property type="entry name" value="P-loop containing nucleotide triphosphate hydrolases"/>
    <property type="match status" value="1"/>
</dbReference>
<comment type="caution">
    <text evidence="3">The sequence shown here is derived from an EMBL/GenBank/DDBJ whole genome shotgun (WGS) entry which is preliminary data.</text>
</comment>
<dbReference type="InterPro" id="IPR051396">
    <property type="entry name" value="Bact_Antivir_Def_Nuclease"/>
</dbReference>
<dbReference type="GeneID" id="75069376"/>
<evidence type="ECO:0000259" key="2">
    <source>
        <dbReference type="Pfam" id="PF20469"/>
    </source>
</evidence>
<dbReference type="Pfam" id="PF13175">
    <property type="entry name" value="AAA_15"/>
    <property type="match status" value="2"/>
</dbReference>
<feature type="domain" description="OLD protein-like TOPRIM" evidence="2">
    <location>
        <begin position="366"/>
        <end position="430"/>
    </location>
</feature>
<name>A8SH00_9FIRM</name>
<accession>A8SH00</accession>
<dbReference type="Proteomes" id="UP000005945">
    <property type="component" value="Unassembled WGS sequence"/>
</dbReference>
<proteinExistence type="predicted"/>
<dbReference type="RefSeq" id="WP_005927306.1">
    <property type="nucleotide sequence ID" value="NZ_DS483503.1"/>
</dbReference>
<sequence>MRLKSVEVENFRAIKKCSIRFNELTALVGENNSGKTAILRALNSVFNYEYEENDFINGAHRYAPRTVTKIKVHFCDLPAEDFYREISGEDHELHLRFIYNYSKSSGGRKLYVEVNGEKKNLEPDKLGKIKQDIDFIYIPANRSSRDIEWDEHTVFSRLVMHYLDDYTRNSDRLSPKVIEAGDKIIDRVLPQLARDLTALNMCEDVGKYQFNFKQSIDYRIFLDKLGLEIINPEETQSLPVSEYGSGIKSLTVIALHRMLAQLGNTSIVLGIEEPETNLHPQAQRMLINSLKTGRQTCETQAIFATHSTVIVDALDHDDIVLVRKVRDENRGSHSEAKQLPTTFWEDHDIQELKHYNFFRYRNSDFFFARYVILTESTTDAQVIEKLLNQGNTNKLYYVSIVNLDGVKNIRYPFFLLHDLGIPFCAVVDKDFFTTYKHGSLDASRNGNNYLPEYSGEVSNNKVIQFLFDTDEKKDELKNYLGKSYSQFFEYVKRYGLLSMQYCLEMDLVANEKTRNAYYNQYNLQGDARTNKALLMDRKKTIKDPTNLLPVVDSVAPRDYPISLKKIRHELSERIAKL</sequence>
<dbReference type="PANTHER" id="PTHR43581">
    <property type="entry name" value="ATP/GTP PHOSPHATASE"/>
    <property type="match status" value="1"/>
</dbReference>
<dbReference type="SUPFAM" id="SSF52540">
    <property type="entry name" value="P-loop containing nucleoside triphosphate hydrolases"/>
    <property type="match status" value="1"/>
</dbReference>